<comment type="caution">
    <text evidence="2">The sequence shown here is derived from an EMBL/GenBank/DDBJ whole genome shotgun (WGS) entry which is preliminary data.</text>
</comment>
<keyword evidence="3" id="KW-1185">Reference proteome</keyword>
<dbReference type="InterPro" id="IPR001173">
    <property type="entry name" value="Glyco_trans_2-like"/>
</dbReference>
<proteinExistence type="predicted"/>
<protein>
    <recommendedName>
        <fullName evidence="1">Glycosyltransferase 2-like domain-containing protein</fullName>
    </recommendedName>
</protein>
<dbReference type="InterPro" id="IPR029044">
    <property type="entry name" value="Nucleotide-diphossugar_trans"/>
</dbReference>
<evidence type="ECO:0000313" key="3">
    <source>
        <dbReference type="Proteomes" id="UP001500653"/>
    </source>
</evidence>
<dbReference type="Pfam" id="PF00535">
    <property type="entry name" value="Glycos_transf_2"/>
    <property type="match status" value="1"/>
</dbReference>
<dbReference type="PANTHER" id="PTHR43685:SF2">
    <property type="entry name" value="GLYCOSYLTRANSFERASE 2-LIKE DOMAIN-CONTAINING PROTEIN"/>
    <property type="match status" value="1"/>
</dbReference>
<evidence type="ECO:0000259" key="1">
    <source>
        <dbReference type="Pfam" id="PF00535"/>
    </source>
</evidence>
<dbReference type="SUPFAM" id="SSF53448">
    <property type="entry name" value="Nucleotide-diphospho-sugar transferases"/>
    <property type="match status" value="1"/>
</dbReference>
<reference evidence="3" key="1">
    <citation type="journal article" date="2019" name="Int. J. Syst. Evol. Microbiol.">
        <title>The Global Catalogue of Microorganisms (GCM) 10K type strain sequencing project: providing services to taxonomists for standard genome sequencing and annotation.</title>
        <authorList>
            <consortium name="The Broad Institute Genomics Platform"/>
            <consortium name="The Broad Institute Genome Sequencing Center for Infectious Disease"/>
            <person name="Wu L."/>
            <person name="Ma J."/>
        </authorList>
    </citation>
    <scope>NUCLEOTIDE SEQUENCE [LARGE SCALE GENOMIC DNA]</scope>
    <source>
        <strain evidence="3">JCM 13023</strain>
    </source>
</reference>
<dbReference type="Gene3D" id="3.90.550.10">
    <property type="entry name" value="Spore Coat Polysaccharide Biosynthesis Protein SpsA, Chain A"/>
    <property type="match status" value="1"/>
</dbReference>
<dbReference type="PANTHER" id="PTHR43685">
    <property type="entry name" value="GLYCOSYLTRANSFERASE"/>
    <property type="match status" value="1"/>
</dbReference>
<dbReference type="Proteomes" id="UP001500653">
    <property type="component" value="Unassembled WGS sequence"/>
</dbReference>
<feature type="domain" description="Glycosyltransferase 2-like" evidence="1">
    <location>
        <begin position="6"/>
        <end position="129"/>
    </location>
</feature>
<accession>A0ABP4GXI5</accession>
<sequence>MKVSASVIVAVHGNTNEVDGLLRCLATQDFLRDIEVVVVDNHRRPYVPPTLLAEAGLSGTVVHEPRTGLSRARNTGVGHARGEYVLFTDPDSRPEPGWVRGLVEALTTTGAYCAGGRVESLFTDLNERPDLDAGIEQFFVPDAWPERTCALRAPFWLLGCNLATRSSPPPVFDEQLGARPRRHLSCEDLELSIRVEHAGLAVIVVPDALVHRAIHSADLRLPRVLARAFWHGVSIARVRHRHPNAVIYDSAQVADVLGEFRREHWRTAATHLARIAGWRLEALRPTRSTPAAGEDEVVMSR</sequence>
<dbReference type="InterPro" id="IPR050834">
    <property type="entry name" value="Glycosyltransf_2"/>
</dbReference>
<evidence type="ECO:0000313" key="2">
    <source>
        <dbReference type="EMBL" id="GAA1235057.1"/>
    </source>
</evidence>
<gene>
    <name evidence="2" type="ORF">GCM10009676_18640</name>
</gene>
<organism evidence="2 3">
    <name type="scientific">Prauserella halophila</name>
    <dbReference type="NCBI Taxonomy" id="185641"/>
    <lineage>
        <taxon>Bacteria</taxon>
        <taxon>Bacillati</taxon>
        <taxon>Actinomycetota</taxon>
        <taxon>Actinomycetes</taxon>
        <taxon>Pseudonocardiales</taxon>
        <taxon>Pseudonocardiaceae</taxon>
        <taxon>Prauserella</taxon>
    </lineage>
</organism>
<name>A0ABP4GXI5_9PSEU</name>
<dbReference type="EMBL" id="BAAALN010000005">
    <property type="protein sequence ID" value="GAA1235057.1"/>
    <property type="molecule type" value="Genomic_DNA"/>
</dbReference>
<dbReference type="RefSeq" id="WP_253863403.1">
    <property type="nucleotide sequence ID" value="NZ_BAAALN010000005.1"/>
</dbReference>